<dbReference type="InterPro" id="IPR006700">
    <property type="entry name" value="RsmE"/>
</dbReference>
<keyword evidence="6 12" id="KW-0698">rRNA processing</keyword>
<gene>
    <name evidence="14" type="ORF">IAA89_03555</name>
</gene>
<evidence type="ECO:0000256" key="2">
    <source>
        <dbReference type="ARBA" id="ARBA00005528"/>
    </source>
</evidence>
<evidence type="ECO:0000256" key="5">
    <source>
        <dbReference type="ARBA" id="ARBA00022490"/>
    </source>
</evidence>
<comment type="caution">
    <text evidence="14">The sequence shown here is derived from an EMBL/GenBank/DDBJ whole genome shotgun (WGS) entry which is preliminary data.</text>
</comment>
<sequence length="254" mass="29138">MQHYFVDKQFGENENFWLSDEIFDHLIKVLKSNIGECIELVLPNQTILLSKIIDVDYDNKRVNFLGLKVIDFQVELPIKARIICGIPKGEKINWIVQKATELGVSEVYFVNMERSISNWSKNYAKKIQRLQKIAQSAAEQSHRLLIPKVSYCDSLIDVAKLQTDYKLIAYEETAKQGEHSKLAEIFHSIIDNKNNQIITAVFGPEGGISSDEIKKLSDLGYISVSLGPRILRTETAPLYFLSCLSYYLELFKRK</sequence>
<comment type="similarity">
    <text evidence="2 12">Belongs to the RNA methyltransferase RsmE family.</text>
</comment>
<dbReference type="PANTHER" id="PTHR30027:SF3">
    <property type="entry name" value="16S RRNA (URACIL(1498)-N(3))-METHYLTRANSFERASE"/>
    <property type="match status" value="1"/>
</dbReference>
<keyword evidence="8 12" id="KW-0808">Transferase</keyword>
<dbReference type="InterPro" id="IPR046886">
    <property type="entry name" value="RsmE_MTase_dom"/>
</dbReference>
<evidence type="ECO:0000256" key="6">
    <source>
        <dbReference type="ARBA" id="ARBA00022552"/>
    </source>
</evidence>
<dbReference type="EMBL" id="JADIMP010000057">
    <property type="protein sequence ID" value="MBO8441507.1"/>
    <property type="molecule type" value="Genomic_DNA"/>
</dbReference>
<name>A0A9D9E4Z8_9LACO</name>
<dbReference type="AlphaFoldDB" id="A0A9D9E4Z8"/>
<proteinExistence type="inferred from homology"/>
<keyword evidence="5 12" id="KW-0963">Cytoplasm</keyword>
<evidence type="ECO:0000256" key="10">
    <source>
        <dbReference type="ARBA" id="ARBA00025699"/>
    </source>
</evidence>
<dbReference type="InterPro" id="IPR029026">
    <property type="entry name" value="tRNA_m1G_MTases_N"/>
</dbReference>
<organism evidence="14 15">
    <name type="scientific">Candidatus Gallilactobacillus intestinavium</name>
    <dbReference type="NCBI Taxonomy" id="2840838"/>
    <lineage>
        <taxon>Bacteria</taxon>
        <taxon>Bacillati</taxon>
        <taxon>Bacillota</taxon>
        <taxon>Bacilli</taxon>
        <taxon>Lactobacillales</taxon>
        <taxon>Lactobacillaceae</taxon>
        <taxon>Lactobacillaceae incertae sedis</taxon>
        <taxon>Candidatus Gallilactobacillus</taxon>
    </lineage>
</organism>
<evidence type="ECO:0000313" key="15">
    <source>
        <dbReference type="Proteomes" id="UP000823614"/>
    </source>
</evidence>
<evidence type="ECO:0000259" key="13">
    <source>
        <dbReference type="Pfam" id="PF04452"/>
    </source>
</evidence>
<reference evidence="14" key="2">
    <citation type="journal article" date="2021" name="PeerJ">
        <title>Extensive microbial diversity within the chicken gut microbiome revealed by metagenomics and culture.</title>
        <authorList>
            <person name="Gilroy R."/>
            <person name="Ravi A."/>
            <person name="Getino M."/>
            <person name="Pursley I."/>
            <person name="Horton D.L."/>
            <person name="Alikhan N.F."/>
            <person name="Baker D."/>
            <person name="Gharbi K."/>
            <person name="Hall N."/>
            <person name="Watson M."/>
            <person name="Adriaenssens E.M."/>
            <person name="Foster-Nyarko E."/>
            <person name="Jarju S."/>
            <person name="Secka A."/>
            <person name="Antonio M."/>
            <person name="Oren A."/>
            <person name="Chaudhuri R.R."/>
            <person name="La Ragione R."/>
            <person name="Hildebrand F."/>
            <person name="Pallen M.J."/>
        </authorList>
    </citation>
    <scope>NUCLEOTIDE SEQUENCE</scope>
    <source>
        <strain evidence="14">C6-149</strain>
    </source>
</reference>
<comment type="function">
    <text evidence="10 12">Specifically methylates the N3 position of the uracil ring of uridine 1498 (m3U1498) in 16S rRNA. Acts on the fully assembled 30S ribosomal subunit.</text>
</comment>
<dbReference type="SUPFAM" id="SSF88697">
    <property type="entry name" value="PUA domain-like"/>
    <property type="match status" value="1"/>
</dbReference>
<evidence type="ECO:0000256" key="4">
    <source>
        <dbReference type="ARBA" id="ARBA00013673"/>
    </source>
</evidence>
<protein>
    <recommendedName>
        <fullName evidence="4 12">Ribosomal RNA small subunit methyltransferase E</fullName>
        <ecNumber evidence="3 12">2.1.1.193</ecNumber>
    </recommendedName>
</protein>
<comment type="subcellular location">
    <subcellularLocation>
        <location evidence="1 12">Cytoplasm</location>
    </subcellularLocation>
</comment>
<dbReference type="Pfam" id="PF04452">
    <property type="entry name" value="Methyltrans_RNA"/>
    <property type="match status" value="1"/>
</dbReference>
<evidence type="ECO:0000256" key="8">
    <source>
        <dbReference type="ARBA" id="ARBA00022679"/>
    </source>
</evidence>
<dbReference type="CDD" id="cd18084">
    <property type="entry name" value="RsmE-like"/>
    <property type="match status" value="1"/>
</dbReference>
<dbReference type="Proteomes" id="UP000823614">
    <property type="component" value="Unassembled WGS sequence"/>
</dbReference>
<dbReference type="InterPro" id="IPR029028">
    <property type="entry name" value="Alpha/beta_knot_MTases"/>
</dbReference>
<evidence type="ECO:0000313" key="14">
    <source>
        <dbReference type="EMBL" id="MBO8441507.1"/>
    </source>
</evidence>
<keyword evidence="7 12" id="KW-0489">Methyltransferase</keyword>
<accession>A0A9D9E4Z8</accession>
<evidence type="ECO:0000256" key="9">
    <source>
        <dbReference type="ARBA" id="ARBA00022691"/>
    </source>
</evidence>
<dbReference type="GO" id="GO:0005737">
    <property type="term" value="C:cytoplasm"/>
    <property type="evidence" value="ECO:0007669"/>
    <property type="project" value="UniProtKB-SubCell"/>
</dbReference>
<feature type="domain" description="Ribosomal RNA small subunit methyltransferase E methyltransferase" evidence="13">
    <location>
        <begin position="75"/>
        <end position="244"/>
    </location>
</feature>
<evidence type="ECO:0000256" key="3">
    <source>
        <dbReference type="ARBA" id="ARBA00012328"/>
    </source>
</evidence>
<evidence type="ECO:0000256" key="7">
    <source>
        <dbReference type="ARBA" id="ARBA00022603"/>
    </source>
</evidence>
<evidence type="ECO:0000256" key="12">
    <source>
        <dbReference type="PIRNR" id="PIRNR015601"/>
    </source>
</evidence>
<dbReference type="InterPro" id="IPR015947">
    <property type="entry name" value="PUA-like_sf"/>
</dbReference>
<keyword evidence="9 12" id="KW-0949">S-adenosyl-L-methionine</keyword>
<dbReference type="SUPFAM" id="SSF75217">
    <property type="entry name" value="alpha/beta knot"/>
    <property type="match status" value="1"/>
</dbReference>
<dbReference type="NCBIfam" id="TIGR00046">
    <property type="entry name" value="RsmE family RNA methyltransferase"/>
    <property type="match status" value="1"/>
</dbReference>
<comment type="catalytic activity">
    <reaction evidence="11 12">
        <text>uridine(1498) in 16S rRNA + S-adenosyl-L-methionine = N(3)-methyluridine(1498) in 16S rRNA + S-adenosyl-L-homocysteine + H(+)</text>
        <dbReference type="Rhea" id="RHEA:42920"/>
        <dbReference type="Rhea" id="RHEA-COMP:10283"/>
        <dbReference type="Rhea" id="RHEA-COMP:10284"/>
        <dbReference type="ChEBI" id="CHEBI:15378"/>
        <dbReference type="ChEBI" id="CHEBI:57856"/>
        <dbReference type="ChEBI" id="CHEBI:59789"/>
        <dbReference type="ChEBI" id="CHEBI:65315"/>
        <dbReference type="ChEBI" id="CHEBI:74502"/>
        <dbReference type="EC" id="2.1.1.193"/>
    </reaction>
</comment>
<dbReference type="PIRSF" id="PIRSF015601">
    <property type="entry name" value="MTase_slr0722"/>
    <property type="match status" value="1"/>
</dbReference>
<evidence type="ECO:0000256" key="11">
    <source>
        <dbReference type="ARBA" id="ARBA00047944"/>
    </source>
</evidence>
<evidence type="ECO:0000256" key="1">
    <source>
        <dbReference type="ARBA" id="ARBA00004496"/>
    </source>
</evidence>
<dbReference type="Gene3D" id="3.40.1280.10">
    <property type="match status" value="1"/>
</dbReference>
<reference evidence="14" key="1">
    <citation type="submission" date="2020-10" db="EMBL/GenBank/DDBJ databases">
        <authorList>
            <person name="Gilroy R."/>
        </authorList>
    </citation>
    <scope>NUCLEOTIDE SEQUENCE</scope>
    <source>
        <strain evidence="14">C6-149</strain>
    </source>
</reference>
<dbReference type="GO" id="GO:0070475">
    <property type="term" value="P:rRNA base methylation"/>
    <property type="evidence" value="ECO:0007669"/>
    <property type="project" value="TreeGrafter"/>
</dbReference>
<dbReference type="GO" id="GO:0070042">
    <property type="term" value="F:rRNA (uridine-N3-)-methyltransferase activity"/>
    <property type="evidence" value="ECO:0007669"/>
    <property type="project" value="TreeGrafter"/>
</dbReference>
<dbReference type="PANTHER" id="PTHR30027">
    <property type="entry name" value="RIBOSOMAL RNA SMALL SUBUNIT METHYLTRANSFERASE E"/>
    <property type="match status" value="1"/>
</dbReference>
<dbReference type="EC" id="2.1.1.193" evidence="3 12"/>